<dbReference type="OrthoDB" id="2443197at2759"/>
<evidence type="ECO:0000313" key="1">
    <source>
        <dbReference type="EMBL" id="KAG2196119.1"/>
    </source>
</evidence>
<dbReference type="AlphaFoldDB" id="A0A8H7UZI2"/>
<accession>A0A8H7UZI2</accession>
<evidence type="ECO:0000313" key="2">
    <source>
        <dbReference type="Proteomes" id="UP000650833"/>
    </source>
</evidence>
<keyword evidence="2" id="KW-1185">Reference proteome</keyword>
<gene>
    <name evidence="1" type="ORF">INT46_005316</name>
</gene>
<comment type="caution">
    <text evidence="1">The sequence shown here is derived from an EMBL/GenBank/DDBJ whole genome shotgun (WGS) entry which is preliminary data.</text>
</comment>
<dbReference type="Proteomes" id="UP000650833">
    <property type="component" value="Unassembled WGS sequence"/>
</dbReference>
<name>A0A8H7UZI2_9FUNG</name>
<sequence length="301" mass="34960">MLSNTNDNIYLQFVSDKLNVDWNILLDALDKARVKESENEVKRLSYKRRKLHLDLHSEANNQVEQLIIEGTSLNNTQNNIKNDTQSDDVFSSGEPFDIVSIKNQIRIWRENASRIDQLAKQDLLFYNILDFTNKSQKSALKNILKEHYTIFKHYINKLHSYNVDIKTDIQEEQFRDETNTFTDTTINERHFIMCFVYPLIQLIFNGFSKKKISQRWGGEAKLVCSKEEENQALETDARRASGSSIDAIIELNQLNRLELIIIEVTGGSTGNNHEHYLEDKNKIGKNLKKMLKAIILLQLVP</sequence>
<protein>
    <submittedName>
        <fullName evidence="1">Uncharacterized protein</fullName>
    </submittedName>
</protein>
<organism evidence="1 2">
    <name type="scientific">Mucor plumbeus</name>
    <dbReference type="NCBI Taxonomy" id="97098"/>
    <lineage>
        <taxon>Eukaryota</taxon>
        <taxon>Fungi</taxon>
        <taxon>Fungi incertae sedis</taxon>
        <taxon>Mucoromycota</taxon>
        <taxon>Mucoromycotina</taxon>
        <taxon>Mucoromycetes</taxon>
        <taxon>Mucorales</taxon>
        <taxon>Mucorineae</taxon>
        <taxon>Mucoraceae</taxon>
        <taxon>Mucor</taxon>
    </lineage>
</organism>
<dbReference type="EMBL" id="JAEPRC010000493">
    <property type="protein sequence ID" value="KAG2196119.1"/>
    <property type="molecule type" value="Genomic_DNA"/>
</dbReference>
<reference evidence="1" key="1">
    <citation type="submission" date="2020-12" db="EMBL/GenBank/DDBJ databases">
        <title>Metabolic potential, ecology and presence of endohyphal bacteria is reflected in genomic diversity of Mucoromycotina.</title>
        <authorList>
            <person name="Muszewska A."/>
            <person name="Okrasinska A."/>
            <person name="Steczkiewicz K."/>
            <person name="Drgas O."/>
            <person name="Orlowska M."/>
            <person name="Perlinska-Lenart U."/>
            <person name="Aleksandrzak-Piekarczyk T."/>
            <person name="Szatraj K."/>
            <person name="Zielenkiewicz U."/>
            <person name="Pilsyk S."/>
            <person name="Malc E."/>
            <person name="Mieczkowski P."/>
            <person name="Kruszewska J.S."/>
            <person name="Biernat P."/>
            <person name="Pawlowska J."/>
        </authorList>
    </citation>
    <scope>NUCLEOTIDE SEQUENCE</scope>
    <source>
        <strain evidence="1">CBS 226.32</strain>
    </source>
</reference>
<proteinExistence type="predicted"/>